<evidence type="ECO:0000313" key="17">
    <source>
        <dbReference type="EMBL" id="CAF1204285.1"/>
    </source>
</evidence>
<dbReference type="InterPro" id="IPR055108">
    <property type="entry name" value="Syntrophin_4th"/>
</dbReference>
<dbReference type="GO" id="GO:0003779">
    <property type="term" value="F:actin binding"/>
    <property type="evidence" value="ECO:0007669"/>
    <property type="project" value="UniProtKB-KW"/>
</dbReference>
<keyword evidence="11" id="KW-0472">Membrane</keyword>
<dbReference type="GO" id="GO:0016010">
    <property type="term" value="C:dystrophin-associated glycoprotein complex"/>
    <property type="evidence" value="ECO:0007669"/>
    <property type="project" value="TreeGrafter"/>
</dbReference>
<protein>
    <recommendedName>
        <fullName evidence="19">Beta-1-syntrophin</fullName>
    </recommendedName>
</protein>
<evidence type="ECO:0000256" key="13">
    <source>
        <dbReference type="ARBA" id="ARBA00023212"/>
    </source>
</evidence>
<dbReference type="PROSITE" id="PS50106">
    <property type="entry name" value="PDZ"/>
    <property type="match status" value="1"/>
</dbReference>
<feature type="compositionally biased region" description="Polar residues" evidence="14">
    <location>
        <begin position="45"/>
        <end position="76"/>
    </location>
</feature>
<dbReference type="Pfam" id="PF23012">
    <property type="entry name" value="Syntrophin_4th"/>
    <property type="match status" value="1"/>
</dbReference>
<reference evidence="17" key="1">
    <citation type="submission" date="2021-02" db="EMBL/GenBank/DDBJ databases">
        <authorList>
            <person name="Nowell W R."/>
        </authorList>
    </citation>
    <scope>NUCLEOTIDE SEQUENCE</scope>
</reference>
<feature type="region of interest" description="Disordered" evidence="14">
    <location>
        <begin position="44"/>
        <end position="76"/>
    </location>
</feature>
<dbReference type="InterPro" id="IPR001849">
    <property type="entry name" value="PH_domain"/>
</dbReference>
<gene>
    <name evidence="17" type="ORF">KQP761_LOCUS15</name>
</gene>
<accession>A0A814WMA2</accession>
<keyword evidence="5" id="KW-0963">Cytoplasm</keyword>
<dbReference type="AlphaFoldDB" id="A0A814WMA2"/>
<keyword evidence="12" id="KW-0009">Actin-binding</keyword>
<sequence length="578" mass="64890">MTGEPPLAQQQRAVVELYVRSKWIKASLALEDENLFIEYAHNKQDQPSPSVQLNNTSTNEEMPQTNGSTNNYTPDTITSQKRTVKIVKPDNTGLGISIKGGRENRMPILISKIFPNMPADQTGQLYVGDAILSVNGKDLQHVSHEEAVQILKKAGREVELEVRYLREVNVLMQKQSSTYSRKQNHQESQDNLTESNISPLNTQNKDLSNSKKASTTTSNDSMLYETKRISLRLCYIFRRSSSTNDILVLSTSTSNSPIAAPSSSADGSMLDIVLPYAQTCYSVRFVDDMHARKWFHIIHSKISRCLLEILPEIEEYFYVARHANEVKALGWLTEQVNNDEVTSTTKSWKPIFLVLTDAEIFNNDEVTSTTKSWKPIFLVLTDAEICFLCCAPVSRQTCREPDLVYPILSTRLVHSTRDSVNDADASLLSLRVGTKFGVVSHTFRVETKADLTYWTKAISQCLQSAVVRTKEAVFPCKWNNRTCKLFLNYEHGFTLYSDPTDSVTSVGNAASTGNVRLLWQQPFEKLRSSADDSEHLLTLDFHGEEGVVELDFGTSPKPFVFHLHAFLSAKAARIGLVG</sequence>
<keyword evidence="6" id="KW-0597">Phosphoprotein</keyword>
<keyword evidence="7" id="KW-0677">Repeat</keyword>
<evidence type="ECO:0000256" key="12">
    <source>
        <dbReference type="ARBA" id="ARBA00023203"/>
    </source>
</evidence>
<dbReference type="InterPro" id="IPR001478">
    <property type="entry name" value="PDZ"/>
</dbReference>
<feature type="domain" description="PH" evidence="15">
    <location>
        <begin position="325"/>
        <end position="463"/>
    </location>
</feature>
<feature type="region of interest" description="Disordered" evidence="14">
    <location>
        <begin position="176"/>
        <end position="219"/>
    </location>
</feature>
<feature type="compositionally biased region" description="Polar residues" evidence="14">
    <location>
        <begin position="189"/>
        <end position="207"/>
    </location>
</feature>
<comment type="similarity">
    <text evidence="4">Belongs to the syntrophin family.</text>
</comment>
<evidence type="ECO:0000259" key="15">
    <source>
        <dbReference type="PROSITE" id="PS50003"/>
    </source>
</evidence>
<evidence type="ECO:0000259" key="16">
    <source>
        <dbReference type="PROSITE" id="PS50106"/>
    </source>
</evidence>
<comment type="subcellular location">
    <subcellularLocation>
        <location evidence="3">Cell junction</location>
    </subcellularLocation>
    <subcellularLocation>
        <location evidence="2">Cytoplasm</location>
        <location evidence="2">Cytoskeleton</location>
    </subcellularLocation>
    <subcellularLocation>
        <location evidence="1">Endomembrane system</location>
        <topology evidence="1">Peripheral membrane protein</topology>
    </subcellularLocation>
</comment>
<evidence type="ECO:0000256" key="2">
    <source>
        <dbReference type="ARBA" id="ARBA00004245"/>
    </source>
</evidence>
<evidence type="ECO:0000256" key="6">
    <source>
        <dbReference type="ARBA" id="ARBA00022553"/>
    </source>
</evidence>
<dbReference type="CDD" id="cd06801">
    <property type="entry name" value="PDZ_syntrophin-like"/>
    <property type="match status" value="1"/>
</dbReference>
<dbReference type="InterPro" id="IPR036034">
    <property type="entry name" value="PDZ_sf"/>
</dbReference>
<dbReference type="PANTHER" id="PTHR10554:SF12">
    <property type="entry name" value="IP02644P"/>
    <property type="match status" value="1"/>
</dbReference>
<dbReference type="PANTHER" id="PTHR10554">
    <property type="entry name" value="SYNTROPHIN"/>
    <property type="match status" value="1"/>
</dbReference>
<evidence type="ECO:0000313" key="18">
    <source>
        <dbReference type="Proteomes" id="UP000663834"/>
    </source>
</evidence>
<dbReference type="GO" id="GO:0070161">
    <property type="term" value="C:anchoring junction"/>
    <property type="evidence" value="ECO:0007669"/>
    <property type="project" value="UniProtKB-SubCell"/>
</dbReference>
<evidence type="ECO:0000256" key="5">
    <source>
        <dbReference type="ARBA" id="ARBA00022490"/>
    </source>
</evidence>
<organism evidence="17 18">
    <name type="scientific">Rotaria magnacalcarata</name>
    <dbReference type="NCBI Taxonomy" id="392030"/>
    <lineage>
        <taxon>Eukaryota</taxon>
        <taxon>Metazoa</taxon>
        <taxon>Spiralia</taxon>
        <taxon>Gnathifera</taxon>
        <taxon>Rotifera</taxon>
        <taxon>Eurotatoria</taxon>
        <taxon>Bdelloidea</taxon>
        <taxon>Philodinida</taxon>
        <taxon>Philodinidae</taxon>
        <taxon>Rotaria</taxon>
    </lineage>
</organism>
<dbReference type="PROSITE" id="PS50003">
    <property type="entry name" value="PH_DOMAIN"/>
    <property type="match status" value="1"/>
</dbReference>
<comment type="caution">
    <text evidence="17">The sequence shown here is derived from an EMBL/GenBank/DDBJ whole genome shotgun (WGS) entry which is preliminary data.</text>
</comment>
<keyword evidence="13" id="KW-0206">Cytoskeleton</keyword>
<name>A0A814WMA2_9BILA</name>
<evidence type="ECO:0000256" key="14">
    <source>
        <dbReference type="SAM" id="MobiDB-lite"/>
    </source>
</evidence>
<dbReference type="Pfam" id="PF00595">
    <property type="entry name" value="PDZ"/>
    <property type="match status" value="1"/>
</dbReference>
<dbReference type="InterPro" id="IPR015482">
    <property type="entry name" value="Syntrophin"/>
</dbReference>
<evidence type="ECO:0000256" key="4">
    <source>
        <dbReference type="ARBA" id="ARBA00010798"/>
    </source>
</evidence>
<dbReference type="GO" id="GO:0005198">
    <property type="term" value="F:structural molecule activity"/>
    <property type="evidence" value="ECO:0007669"/>
    <property type="project" value="InterPro"/>
</dbReference>
<dbReference type="GO" id="GO:0005856">
    <property type="term" value="C:cytoskeleton"/>
    <property type="evidence" value="ECO:0007669"/>
    <property type="project" value="UniProtKB-SubCell"/>
</dbReference>
<evidence type="ECO:0000256" key="11">
    <source>
        <dbReference type="ARBA" id="ARBA00023136"/>
    </source>
</evidence>
<dbReference type="SUPFAM" id="SSF50156">
    <property type="entry name" value="PDZ domain-like"/>
    <property type="match status" value="1"/>
</dbReference>
<dbReference type="Gene3D" id="2.30.29.30">
    <property type="entry name" value="Pleckstrin-homology domain (PH domain)/Phosphotyrosine-binding domain (PTB)"/>
    <property type="match status" value="1"/>
</dbReference>
<evidence type="ECO:0000256" key="1">
    <source>
        <dbReference type="ARBA" id="ARBA00004184"/>
    </source>
</evidence>
<dbReference type="OrthoDB" id="409749at2759"/>
<dbReference type="FunFam" id="2.30.42.10:FF:000052">
    <property type="entry name" value="Syntrophin beta 1"/>
    <property type="match status" value="1"/>
</dbReference>
<dbReference type="EMBL" id="CAJNOW010000003">
    <property type="protein sequence ID" value="CAF1204285.1"/>
    <property type="molecule type" value="Genomic_DNA"/>
</dbReference>
<keyword evidence="10" id="KW-0965">Cell junction</keyword>
<dbReference type="SMART" id="SM00228">
    <property type="entry name" value="PDZ"/>
    <property type="match status" value="1"/>
</dbReference>
<keyword evidence="8" id="KW-0106">Calcium</keyword>
<evidence type="ECO:0000256" key="9">
    <source>
        <dbReference type="ARBA" id="ARBA00022860"/>
    </source>
</evidence>
<evidence type="ECO:0000256" key="10">
    <source>
        <dbReference type="ARBA" id="ARBA00022949"/>
    </source>
</evidence>
<evidence type="ECO:0008006" key="19">
    <source>
        <dbReference type="Google" id="ProtNLM"/>
    </source>
</evidence>
<dbReference type="Gene3D" id="2.30.42.10">
    <property type="match status" value="1"/>
</dbReference>
<dbReference type="GO" id="GO:0012505">
    <property type="term" value="C:endomembrane system"/>
    <property type="evidence" value="ECO:0007669"/>
    <property type="project" value="UniProtKB-SubCell"/>
</dbReference>
<evidence type="ECO:0000256" key="7">
    <source>
        <dbReference type="ARBA" id="ARBA00022737"/>
    </source>
</evidence>
<keyword evidence="9" id="KW-0112">Calmodulin-binding</keyword>
<dbReference type="InterPro" id="IPR011993">
    <property type="entry name" value="PH-like_dom_sf"/>
</dbReference>
<feature type="compositionally biased region" description="Low complexity" evidence="14">
    <location>
        <begin position="210"/>
        <end position="219"/>
    </location>
</feature>
<evidence type="ECO:0000256" key="3">
    <source>
        <dbReference type="ARBA" id="ARBA00004282"/>
    </source>
</evidence>
<dbReference type="Proteomes" id="UP000663834">
    <property type="component" value="Unassembled WGS sequence"/>
</dbReference>
<dbReference type="GO" id="GO:0005516">
    <property type="term" value="F:calmodulin binding"/>
    <property type="evidence" value="ECO:0007669"/>
    <property type="project" value="UniProtKB-KW"/>
</dbReference>
<evidence type="ECO:0000256" key="8">
    <source>
        <dbReference type="ARBA" id="ARBA00022837"/>
    </source>
</evidence>
<feature type="domain" description="PDZ" evidence="16">
    <location>
        <begin position="83"/>
        <end position="166"/>
    </location>
</feature>
<proteinExistence type="inferred from homology"/>